<keyword evidence="2" id="KW-1003">Cell membrane</keyword>
<evidence type="ECO:0000313" key="10">
    <source>
        <dbReference type="Proteomes" id="UP000559598"/>
    </source>
</evidence>
<feature type="transmembrane region" description="Helical" evidence="7">
    <location>
        <begin position="104"/>
        <end position="124"/>
    </location>
</feature>
<evidence type="ECO:0000259" key="8">
    <source>
        <dbReference type="Pfam" id="PF01618"/>
    </source>
</evidence>
<feature type="transmembrane region" description="Helical" evidence="7">
    <location>
        <begin position="144"/>
        <end position="162"/>
    </location>
</feature>
<feature type="transmembrane region" description="Helical" evidence="7">
    <location>
        <begin position="6"/>
        <end position="23"/>
    </location>
</feature>
<dbReference type="Pfam" id="PF01618">
    <property type="entry name" value="MotA_ExbB"/>
    <property type="match status" value="1"/>
</dbReference>
<reference evidence="9 10" key="1">
    <citation type="submission" date="2020-08" db="EMBL/GenBank/DDBJ databases">
        <title>Genomic Encyclopedia of Type Strains, Phase IV (KMG-IV): sequencing the most valuable type-strain genomes for metagenomic binning, comparative biology and taxonomic classification.</title>
        <authorList>
            <person name="Goeker M."/>
        </authorList>
    </citation>
    <scope>NUCLEOTIDE SEQUENCE [LARGE SCALE GENOMIC DNA]</scope>
    <source>
        <strain evidence="9 10">DSM 17075</strain>
    </source>
</reference>
<protein>
    <submittedName>
        <fullName evidence="9">ABC-type transporter Mla subunit MlaD/biopolymer transport protein ExbB/TolQ</fullName>
    </submittedName>
</protein>
<keyword evidence="4 7" id="KW-1133">Transmembrane helix</keyword>
<dbReference type="EMBL" id="JACIDE010000037">
    <property type="protein sequence ID" value="MBB4075550.1"/>
    <property type="molecule type" value="Genomic_DNA"/>
</dbReference>
<keyword evidence="5 7" id="KW-0472">Membrane</keyword>
<dbReference type="RefSeq" id="WP_188619076.1">
    <property type="nucleotide sequence ID" value="NZ_BMNP01000046.1"/>
</dbReference>
<dbReference type="Proteomes" id="UP000559598">
    <property type="component" value="Unassembled WGS sequence"/>
</dbReference>
<feature type="domain" description="MotA/TolQ/ExbB proton channel" evidence="8">
    <location>
        <begin position="91"/>
        <end position="166"/>
    </location>
</feature>
<organism evidence="9 10">
    <name type="scientific">Anoxybacteroides voinovskiense</name>
    <dbReference type="NCBI Taxonomy" id="230470"/>
    <lineage>
        <taxon>Bacteria</taxon>
        <taxon>Bacillati</taxon>
        <taxon>Bacillota</taxon>
        <taxon>Bacilli</taxon>
        <taxon>Bacillales</taxon>
        <taxon>Anoxybacillaceae</taxon>
        <taxon>Anoxybacteroides</taxon>
    </lineage>
</organism>
<evidence type="ECO:0000256" key="2">
    <source>
        <dbReference type="ARBA" id="ARBA00022475"/>
    </source>
</evidence>
<evidence type="ECO:0000256" key="5">
    <source>
        <dbReference type="ARBA" id="ARBA00023136"/>
    </source>
</evidence>
<comment type="caution">
    <text evidence="9">The sequence shown here is derived from an EMBL/GenBank/DDBJ whole genome shotgun (WGS) entry which is preliminary data.</text>
</comment>
<comment type="similarity">
    <text evidence="6">Belongs to the exbB/tolQ family.</text>
</comment>
<evidence type="ECO:0000313" key="9">
    <source>
        <dbReference type="EMBL" id="MBB4075550.1"/>
    </source>
</evidence>
<keyword evidence="6" id="KW-0653">Protein transport</keyword>
<dbReference type="GO" id="GO:0015031">
    <property type="term" value="P:protein transport"/>
    <property type="evidence" value="ECO:0007669"/>
    <property type="project" value="UniProtKB-KW"/>
</dbReference>
<comment type="subcellular location">
    <subcellularLocation>
        <location evidence="1">Cell membrane</location>
        <topology evidence="1">Multi-pass membrane protein</topology>
    </subcellularLocation>
    <subcellularLocation>
        <location evidence="6">Membrane</location>
        <topology evidence="6">Multi-pass membrane protein</topology>
    </subcellularLocation>
</comment>
<evidence type="ECO:0000256" key="1">
    <source>
        <dbReference type="ARBA" id="ARBA00004651"/>
    </source>
</evidence>
<sequence length="655" mass="76339">MINIITIFTLGVLSMITIIALYLNESVYAFLERVNRDLDGNVENNSFILTVKQLYDEERKLSKNDLNIQNFLEAYISSFHLPSKIGGKLKLVQRLKLVQTASSICILVGVLGTFVGLVFALRGIDTDAAKMSESLINVLDGAHTAFYTSIAGIIFSIFMNIYTKFHNGEQLLVQVMLRIENYLSAQDRTTADLRVIEALQEVKGAVIDMNRSFLDVQHFSRSLEVSTLNLNKFNEDFSQNIEKLSYLFGDMEIFMNDYNRHMGTLNNQLVNIHTVLEKQNELTVNSFSTIASMQEEYRNFSEAHQKQMSHMHESFIEVVRTMYKLKEEMIVYFEQYRDNLQNNHDMQLELKNDLNSYFQQYTERLHHIYEKQSSFYSLVMDEQSRLLDLYKTFQLQSQQYIEHIQHSTNALKDALESSTFEDISLLSKTLKNDVVHIQQLFTELIGQLHSVNSMQEEYHRHYLQLSQGIEERVSKQNAYNDQFLSHVQAFSNYVSVFSDHTDKLQRLFDEMKNIYIEFDMNGRQMSKQLILFTEEMSKEMKGYIERGSKQSQEVKVLIEDFVNSSVMRLEVLLKKLDNNLGEAIKDSLRNFERYVEVTNRIISQQMNSLISESEINREAQTFSTQALYQSIEKLNRQMEQFLTSIGNQIVHSKGE</sequence>
<keyword evidence="3 7" id="KW-0812">Transmembrane</keyword>
<keyword evidence="6" id="KW-0813">Transport</keyword>
<evidence type="ECO:0000256" key="3">
    <source>
        <dbReference type="ARBA" id="ARBA00022692"/>
    </source>
</evidence>
<evidence type="ECO:0000256" key="6">
    <source>
        <dbReference type="RuleBase" id="RU004057"/>
    </source>
</evidence>
<evidence type="ECO:0000256" key="7">
    <source>
        <dbReference type="SAM" id="Phobius"/>
    </source>
</evidence>
<dbReference type="InterPro" id="IPR002898">
    <property type="entry name" value="MotA_ExbB_proton_chnl"/>
</dbReference>
<gene>
    <name evidence="9" type="ORF">GGR02_003399</name>
</gene>
<proteinExistence type="inferred from homology"/>
<evidence type="ECO:0000256" key="4">
    <source>
        <dbReference type="ARBA" id="ARBA00022989"/>
    </source>
</evidence>
<dbReference type="AlphaFoldDB" id="A0A840DRC8"/>
<accession>A0A840DRC8</accession>
<name>A0A840DRC8_9BACL</name>
<keyword evidence="10" id="KW-1185">Reference proteome</keyword>
<dbReference type="GO" id="GO:0005886">
    <property type="term" value="C:plasma membrane"/>
    <property type="evidence" value="ECO:0007669"/>
    <property type="project" value="UniProtKB-SubCell"/>
</dbReference>